<evidence type="ECO:0000313" key="3">
    <source>
        <dbReference type="EMBL" id="CAB1419381.1"/>
    </source>
</evidence>
<dbReference type="Proteomes" id="UP001153269">
    <property type="component" value="Unassembled WGS sequence"/>
</dbReference>
<dbReference type="GO" id="GO:0043484">
    <property type="term" value="P:regulation of RNA splicing"/>
    <property type="evidence" value="ECO:0007669"/>
    <property type="project" value="TreeGrafter"/>
</dbReference>
<dbReference type="GO" id="GO:0005634">
    <property type="term" value="C:nucleus"/>
    <property type="evidence" value="ECO:0007669"/>
    <property type="project" value="UniProtKB-SubCell"/>
</dbReference>
<dbReference type="PANTHER" id="PTHR23348:SF41">
    <property type="entry name" value="NEUROBLAST DIFFERENTIATION-ASSOCIATED PROTEIN AHNAK"/>
    <property type="match status" value="1"/>
</dbReference>
<dbReference type="Gene3D" id="2.30.42.10">
    <property type="match status" value="1"/>
</dbReference>
<dbReference type="InterPro" id="IPR052082">
    <property type="entry name" value="Myelin_sheath_structural"/>
</dbReference>
<accession>A0A9N7TVS5</accession>
<organism evidence="3 4">
    <name type="scientific">Pleuronectes platessa</name>
    <name type="common">European plaice</name>
    <dbReference type="NCBI Taxonomy" id="8262"/>
    <lineage>
        <taxon>Eukaryota</taxon>
        <taxon>Metazoa</taxon>
        <taxon>Chordata</taxon>
        <taxon>Craniata</taxon>
        <taxon>Vertebrata</taxon>
        <taxon>Euteleostomi</taxon>
        <taxon>Actinopterygii</taxon>
        <taxon>Neopterygii</taxon>
        <taxon>Teleostei</taxon>
        <taxon>Neoteleostei</taxon>
        <taxon>Acanthomorphata</taxon>
        <taxon>Carangaria</taxon>
        <taxon>Pleuronectiformes</taxon>
        <taxon>Pleuronectoidei</taxon>
        <taxon>Pleuronectidae</taxon>
        <taxon>Pleuronectes</taxon>
    </lineage>
</organism>
<keyword evidence="4" id="KW-1185">Reference proteome</keyword>
<evidence type="ECO:0000256" key="2">
    <source>
        <dbReference type="ARBA" id="ARBA00023242"/>
    </source>
</evidence>
<dbReference type="AlphaFoldDB" id="A0A9N7TVS5"/>
<evidence type="ECO:0000256" key="1">
    <source>
        <dbReference type="ARBA" id="ARBA00004123"/>
    </source>
</evidence>
<proteinExistence type="predicted"/>
<name>A0A9N7TVS5_PLEPL</name>
<dbReference type="GO" id="GO:0043034">
    <property type="term" value="C:costamere"/>
    <property type="evidence" value="ECO:0007669"/>
    <property type="project" value="TreeGrafter"/>
</dbReference>
<evidence type="ECO:0000313" key="4">
    <source>
        <dbReference type="Proteomes" id="UP001153269"/>
    </source>
</evidence>
<reference evidence="3" key="1">
    <citation type="submission" date="2020-03" db="EMBL/GenBank/DDBJ databases">
        <authorList>
            <person name="Weist P."/>
        </authorList>
    </citation>
    <scope>NUCLEOTIDE SEQUENCE</scope>
</reference>
<dbReference type="InterPro" id="IPR036034">
    <property type="entry name" value="PDZ_sf"/>
</dbReference>
<dbReference type="SUPFAM" id="SSF50156">
    <property type="entry name" value="PDZ domain-like"/>
    <property type="match status" value="1"/>
</dbReference>
<dbReference type="EMBL" id="CADEAL010000387">
    <property type="protein sequence ID" value="CAB1419381.1"/>
    <property type="molecule type" value="Genomic_DNA"/>
</dbReference>
<dbReference type="PANTHER" id="PTHR23348">
    <property type="entry name" value="PERIAXIN/AHNAK"/>
    <property type="match status" value="1"/>
</dbReference>
<evidence type="ECO:0008006" key="5">
    <source>
        <dbReference type="Google" id="ProtNLM"/>
    </source>
</evidence>
<keyword evidence="2" id="KW-0539">Nucleus</keyword>
<protein>
    <recommendedName>
        <fullName evidence="5">PDZ domain-containing protein</fullName>
    </recommendedName>
</protein>
<comment type="caution">
    <text evidence="3">The sequence shown here is derived from an EMBL/GenBank/DDBJ whole genome shotgun (WGS) entry which is preliminary data.</text>
</comment>
<comment type="subcellular location">
    <subcellularLocation>
        <location evidence="1">Nucleus</location>
    </subcellularLocation>
</comment>
<gene>
    <name evidence="3" type="ORF">PLEPLA_LOCUS7212</name>
</gene>
<sequence length="1078" mass="114255">MMNGNSKSTSFLENLVLDDSDKGVIVTGIRDESIATKSGLKAGDEIVAATIHLDHLNKDEVLSILKVLEPYDNNMKVLTKKDLSATAGFGSLGFGLNDSAKIANLNKDLSLDASAQAPVLSVDGLRGKLNASKVLEGGLRGPTMNGDLPSLSLNKPSADASTKFTMPSLGLTGPNVTGDLDGTLKAPNVSVSTPNIDVTKPEIKTGNLKYNSPKFSMPHFDLPQLSPPHANVGASGDIDVPAFGTPDPKLNLKSPDMDLNGPKMNLNGLDVNLGKTDIEPPSGKIKWPHQKWKGAKVKGLDGNLNADLSAPGVNLSTPKFDGDLEAPDVDINLPKAEMEAPEVGAQIPNIDIDAPSGKINWPHKKWKKPNFHGSNADLDLDANLNTPDVDLSLPKVGGGINTPDVDLNLTKADLEVPNLDADASIGKINWPHLKWKKPKVQGPKADLDIDADLNTPDVQLSSPNITLPNAELNVPDINAPDVDFDAPSGKINWPHKKWKKPKFHGPKADLDLNADLNTPDVGLSVPNFKSDISTPDIDLNLPKADVNIDQPSGKVNFPTLKKPKFMLSGPKVKSPDVDIHADTPGLNLDPDIDLNLPNVKAPDANIEAQSGKIKWPTLKKPKFGTLKGPKADLSAPDVNLSGPNIKGGLDTPDLDISLPNADVKDAKLPKAGLTAPDLNLEAPKIKGGIAAPDWNLKAPDVDVKTPDVDIDAPGKFKMPSFSLPKWNIGGSKAQLPDAELTTPGVSVPDVDVNLPSADVKAPMWNLSAPTIKGDLDADLKTDLPDLKLSTPNINAKGDLGLPKAGLKVPDLSLSSPNIDGNFSAPNIDTKLPKAQLDAPDVDINGPDAKLHKPAFNSPLGDFKLPFKIPKFGLSKSEVEVPSVHPSAEAGIDAPKVNIGNITADANMSALKLDTSLNTETDGSGDEMEIPAFRSHRLPRHGIDGSESIDIFGLSKPVTDEKDYVFSKGIRMPKLNAKSAGGEKIDIMERLKMAMQKAPSPNVTPTEVKTDIDLKLAAPSLDASASTEAEDSSLVRGGTFKVDKLESALGLVGPEILKSDENDKMSLSLSNMLGLNVKV</sequence>